<dbReference type="AlphaFoldDB" id="A0A397GYM0"/>
<sequence length="666" mass="78132">MSFQLSFVNLDQTYAEIKTDINFDVSFMSGSTIQINTNSDHSQISQRTSQLQITVHNFLPWTLSKKLENLKNRFENVILYQFPCIPCSYCSRLIYPCDAKWIIHNQETNYPLEKMFPHIPLQFHPNQSILKIAVCCLCIKPFTHHSSPVLNPVPIEIEAIPLYYQIYLSPIHLSCSLGRTPESNNFTNYCHLQGSFGYSKNINAFLLYTGTIGAMLNNGNNSWYHLTLPNAANWLWNNNPLFYPYNHFYTRGNSGEAPLILPIANLITDNNLPLQLSPGPSDLVIQNENFDNEIHNEDYHFTHLIAGFLINPTDKELLISYKNPDLEAFLFPDLFPLDNYNTNLTNRSYHTYEYYHHHLKSVHKYLWKNSDLTIWGKWLHHFERDEFQNCSAIYTHGVAWLSKSISELINDNIIRADLPNPETETELYCLVIENNIHHCSLIHCNNQWVVSYHAPTLLLWEGHCNIQYITDKNFAKYICKYVTKPEPSNIFEISETDAIKRHIRARRLGTMELTMLILGKPVSRKNRCQTICPAYQLVQDFEMDPYYKDAIEKYFNHPHDQIFLNIIYQLISTVPTTRLYWRDCLNNIVVCQKKENLVRFQYLTIENTEDFFYQQLLLQTPVLNEQQLKGNYLNYQSRFQAEFPDEFQLLITNIQQKHNKTTLLCK</sequence>
<dbReference type="EMBL" id="PQFF01000394">
    <property type="protein sequence ID" value="RHZ53160.1"/>
    <property type="molecule type" value="Genomic_DNA"/>
</dbReference>
<reference evidence="1 2" key="1">
    <citation type="submission" date="2018-08" db="EMBL/GenBank/DDBJ databases">
        <title>Genome and evolution of the arbuscular mycorrhizal fungus Diversispora epigaea (formerly Glomus versiforme) and its bacterial endosymbionts.</title>
        <authorList>
            <person name="Sun X."/>
            <person name="Fei Z."/>
            <person name="Harrison M."/>
        </authorList>
    </citation>
    <scope>NUCLEOTIDE SEQUENCE [LARGE SCALE GENOMIC DNA]</scope>
    <source>
        <strain evidence="1 2">IT104</strain>
    </source>
</reference>
<dbReference type="STRING" id="1348612.A0A397GYM0"/>
<dbReference type="OrthoDB" id="2447506at2759"/>
<accession>A0A397GYM0</accession>
<protein>
    <submittedName>
        <fullName evidence="1">Uncharacterized protein</fullName>
    </submittedName>
</protein>
<dbReference type="Proteomes" id="UP000266861">
    <property type="component" value="Unassembled WGS sequence"/>
</dbReference>
<proteinExistence type="predicted"/>
<comment type="caution">
    <text evidence="1">The sequence shown here is derived from an EMBL/GenBank/DDBJ whole genome shotgun (WGS) entry which is preliminary data.</text>
</comment>
<name>A0A397GYM0_9GLOM</name>
<keyword evidence="2" id="KW-1185">Reference proteome</keyword>
<evidence type="ECO:0000313" key="1">
    <source>
        <dbReference type="EMBL" id="RHZ53160.1"/>
    </source>
</evidence>
<organism evidence="1 2">
    <name type="scientific">Diversispora epigaea</name>
    <dbReference type="NCBI Taxonomy" id="1348612"/>
    <lineage>
        <taxon>Eukaryota</taxon>
        <taxon>Fungi</taxon>
        <taxon>Fungi incertae sedis</taxon>
        <taxon>Mucoromycota</taxon>
        <taxon>Glomeromycotina</taxon>
        <taxon>Glomeromycetes</taxon>
        <taxon>Diversisporales</taxon>
        <taxon>Diversisporaceae</taxon>
        <taxon>Diversispora</taxon>
    </lineage>
</organism>
<evidence type="ECO:0000313" key="2">
    <source>
        <dbReference type="Proteomes" id="UP000266861"/>
    </source>
</evidence>
<gene>
    <name evidence="1" type="ORF">Glove_450g4</name>
</gene>